<dbReference type="SMART" id="SM00220">
    <property type="entry name" value="S_TKc"/>
    <property type="match status" value="1"/>
</dbReference>
<keyword evidence="4" id="KW-0723">Serine/threonine-protein kinase</keyword>
<feature type="compositionally biased region" description="Low complexity" evidence="10">
    <location>
        <begin position="433"/>
        <end position="449"/>
    </location>
</feature>
<feature type="region of interest" description="Disordered" evidence="10">
    <location>
        <begin position="552"/>
        <end position="572"/>
    </location>
</feature>
<comment type="subunit">
    <text evidence="2">Monomer.</text>
</comment>
<evidence type="ECO:0000256" key="5">
    <source>
        <dbReference type="ARBA" id="ARBA00022679"/>
    </source>
</evidence>
<dbReference type="FunFam" id="1.10.510.10:FF:000596">
    <property type="entry name" value="CK1 family protein kinase"/>
    <property type="match status" value="1"/>
</dbReference>
<dbReference type="GO" id="GO:0004674">
    <property type="term" value="F:protein serine/threonine kinase activity"/>
    <property type="evidence" value="ECO:0007669"/>
    <property type="project" value="UniProtKB-KW"/>
</dbReference>
<evidence type="ECO:0000256" key="10">
    <source>
        <dbReference type="SAM" id="MobiDB-lite"/>
    </source>
</evidence>
<evidence type="ECO:0000256" key="3">
    <source>
        <dbReference type="ARBA" id="ARBA00012513"/>
    </source>
</evidence>
<dbReference type="EC" id="2.7.11.1" evidence="3"/>
<evidence type="ECO:0000259" key="11">
    <source>
        <dbReference type="PROSITE" id="PS50011"/>
    </source>
</evidence>
<protein>
    <recommendedName>
        <fullName evidence="3">non-specific serine/threonine protein kinase</fullName>
        <ecNumber evidence="3">2.7.11.1</ecNumber>
    </recommendedName>
</protein>
<keyword evidence="6 9" id="KW-0547">Nucleotide-binding</keyword>
<dbReference type="PANTHER" id="PTHR11909">
    <property type="entry name" value="CASEIN KINASE-RELATED"/>
    <property type="match status" value="1"/>
</dbReference>
<keyword evidence="5" id="KW-0808">Transferase</keyword>
<dbReference type="Gene3D" id="3.30.200.20">
    <property type="entry name" value="Phosphorylase Kinase, domain 1"/>
    <property type="match status" value="1"/>
</dbReference>
<gene>
    <name evidence="12" type="ORF">CJ030_MR3G026272</name>
</gene>
<dbReference type="Gene3D" id="1.10.510.10">
    <property type="entry name" value="Transferase(Phosphotransferase) domain 1"/>
    <property type="match status" value="2"/>
</dbReference>
<evidence type="ECO:0000313" key="13">
    <source>
        <dbReference type="Proteomes" id="UP000516437"/>
    </source>
</evidence>
<dbReference type="InterPro" id="IPR008271">
    <property type="entry name" value="Ser/Thr_kinase_AS"/>
</dbReference>
<evidence type="ECO:0000256" key="7">
    <source>
        <dbReference type="ARBA" id="ARBA00022777"/>
    </source>
</evidence>
<accession>A0A6A1VZK4</accession>
<name>A0A6A1VZK4_9ROSI</name>
<comment type="caution">
    <text evidence="12">The sequence shown here is derived from an EMBL/GenBank/DDBJ whole genome shotgun (WGS) entry which is preliminary data.</text>
</comment>
<comment type="similarity">
    <text evidence="1">Belongs to the protein kinase superfamily. CK1 Ser/Thr protein kinase family. Casein kinase I subfamily.</text>
</comment>
<evidence type="ECO:0000256" key="6">
    <source>
        <dbReference type="ARBA" id="ARBA00022741"/>
    </source>
</evidence>
<organism evidence="12 13">
    <name type="scientific">Morella rubra</name>
    <name type="common">Chinese bayberry</name>
    <dbReference type="NCBI Taxonomy" id="262757"/>
    <lineage>
        <taxon>Eukaryota</taxon>
        <taxon>Viridiplantae</taxon>
        <taxon>Streptophyta</taxon>
        <taxon>Embryophyta</taxon>
        <taxon>Tracheophyta</taxon>
        <taxon>Spermatophyta</taxon>
        <taxon>Magnoliopsida</taxon>
        <taxon>eudicotyledons</taxon>
        <taxon>Gunneridae</taxon>
        <taxon>Pentapetalae</taxon>
        <taxon>rosids</taxon>
        <taxon>fabids</taxon>
        <taxon>Fagales</taxon>
        <taxon>Myricaceae</taxon>
        <taxon>Morella</taxon>
    </lineage>
</organism>
<feature type="binding site" evidence="9">
    <location>
        <position position="38"/>
    </location>
    <ligand>
        <name>ATP</name>
        <dbReference type="ChEBI" id="CHEBI:30616"/>
    </ligand>
</feature>
<evidence type="ECO:0000256" key="1">
    <source>
        <dbReference type="ARBA" id="ARBA00005926"/>
    </source>
</evidence>
<proteinExistence type="inferred from homology"/>
<dbReference type="InterPro" id="IPR050235">
    <property type="entry name" value="CK1_Ser-Thr_kinase"/>
</dbReference>
<dbReference type="InterPro" id="IPR011009">
    <property type="entry name" value="Kinase-like_dom_sf"/>
</dbReference>
<dbReference type="InterPro" id="IPR017441">
    <property type="entry name" value="Protein_kinase_ATP_BS"/>
</dbReference>
<dbReference type="SUPFAM" id="SSF56112">
    <property type="entry name" value="Protein kinase-like (PK-like)"/>
    <property type="match status" value="2"/>
</dbReference>
<dbReference type="PROSITE" id="PS00108">
    <property type="entry name" value="PROTEIN_KINASE_ST"/>
    <property type="match status" value="2"/>
</dbReference>
<feature type="region of interest" description="Disordered" evidence="10">
    <location>
        <begin position="429"/>
        <end position="487"/>
    </location>
</feature>
<dbReference type="Proteomes" id="UP000516437">
    <property type="component" value="Chromosome 3"/>
</dbReference>
<evidence type="ECO:0000256" key="4">
    <source>
        <dbReference type="ARBA" id="ARBA00022527"/>
    </source>
</evidence>
<dbReference type="EMBL" id="RXIC02000021">
    <property type="protein sequence ID" value="KAB1218392.1"/>
    <property type="molecule type" value="Genomic_DNA"/>
</dbReference>
<evidence type="ECO:0000313" key="12">
    <source>
        <dbReference type="EMBL" id="KAB1218392.1"/>
    </source>
</evidence>
<dbReference type="GO" id="GO:0005524">
    <property type="term" value="F:ATP binding"/>
    <property type="evidence" value="ECO:0007669"/>
    <property type="project" value="UniProtKB-UniRule"/>
</dbReference>
<feature type="domain" description="Protein kinase" evidence="11">
    <location>
        <begin position="9"/>
        <end position="337"/>
    </location>
</feature>
<keyword evidence="13" id="KW-1185">Reference proteome</keyword>
<sequence>MEPRVGNKFRLGRKIGSGSFGEIYLGTNIQTNEEVAIKLENVKTKHPQLLYESKLYKILQGGTGVPNVRWFGVEGEYNVLVMDLLGPSLEDLFNFCSRKLSLKTVLMLADQMINRIEFVHSKSFLHRDIKPDNFLMGLGRRANQVYVIDFGLAKKYRDNSTHQHIPYRENKNLTGTARYASMNTHLGIAGVPNVRWFGVEGEYNVLVMDLLGPSLEDLFNFCSRKLSLKTVLMLADQMINRIEFVHSKSFLHRDIKPDNFLMGLGRRANQVYVIDFGLAKKYRDNSTHQHIPYRENKNLTGTARYASMNTHLGIGIAIRTKPKGRFRITRIRSYVFLKGKGLKAGTKKQKYEKISEKKVSTSIEALCRGYPTEFASYFHYCRSLRFDDKPDYAYLKRLFRDLFIREGFQFDYVFDWTILKYQQSQIATPPTRAVGPGAGPSSGMPPIASNADRQLGGEEGRPIGWSPTDPSRRRHSGPVVNAGILSKQKSPVANDPIAAKDAVLSSSNFVRSSGSSRRAVVSSSRDAVIISSEADSSRPITTDASPGALRKISSAQRSSPVISEHRTSTGRNATTIKNFESTLRGIESLSFNTDERVQY</sequence>
<dbReference type="OrthoDB" id="5800476at2759"/>
<dbReference type="Pfam" id="PF00069">
    <property type="entry name" value="Pkinase"/>
    <property type="match status" value="2"/>
</dbReference>
<keyword evidence="7 12" id="KW-0418">Kinase</keyword>
<reference evidence="12 13" key="1">
    <citation type="journal article" date="2019" name="Plant Biotechnol. J.">
        <title>The red bayberry genome and genetic basis of sex determination.</title>
        <authorList>
            <person name="Jia H.M."/>
            <person name="Jia H.J."/>
            <person name="Cai Q.L."/>
            <person name="Wang Y."/>
            <person name="Zhao H.B."/>
            <person name="Yang W.F."/>
            <person name="Wang G.Y."/>
            <person name="Li Y.H."/>
            <person name="Zhan D.L."/>
            <person name="Shen Y.T."/>
            <person name="Niu Q.F."/>
            <person name="Chang L."/>
            <person name="Qiu J."/>
            <person name="Zhao L."/>
            <person name="Xie H.B."/>
            <person name="Fu W.Y."/>
            <person name="Jin J."/>
            <person name="Li X.W."/>
            <person name="Jiao Y."/>
            <person name="Zhou C.C."/>
            <person name="Tu T."/>
            <person name="Chai C.Y."/>
            <person name="Gao J.L."/>
            <person name="Fan L.J."/>
            <person name="van de Weg E."/>
            <person name="Wang J.Y."/>
            <person name="Gao Z.S."/>
        </authorList>
    </citation>
    <scope>NUCLEOTIDE SEQUENCE [LARGE SCALE GENOMIC DNA]</scope>
    <source>
        <tissue evidence="12">Leaves</tissue>
    </source>
</reference>
<evidence type="ECO:0000256" key="2">
    <source>
        <dbReference type="ARBA" id="ARBA00011245"/>
    </source>
</evidence>
<evidence type="ECO:0000256" key="8">
    <source>
        <dbReference type="ARBA" id="ARBA00022840"/>
    </source>
</evidence>
<dbReference type="FunFam" id="3.30.200.20:FF:000538">
    <property type="entry name" value="Putative Casein kinase I"/>
    <property type="match status" value="1"/>
</dbReference>
<dbReference type="PROSITE" id="PS50011">
    <property type="entry name" value="PROTEIN_KINASE_DOM"/>
    <property type="match status" value="1"/>
</dbReference>
<keyword evidence="8 9" id="KW-0067">ATP-binding</keyword>
<dbReference type="PROSITE" id="PS00107">
    <property type="entry name" value="PROTEIN_KINASE_ATP"/>
    <property type="match status" value="1"/>
</dbReference>
<dbReference type="AlphaFoldDB" id="A0A6A1VZK4"/>
<evidence type="ECO:0000256" key="9">
    <source>
        <dbReference type="PROSITE-ProRule" id="PRU10141"/>
    </source>
</evidence>
<dbReference type="InterPro" id="IPR000719">
    <property type="entry name" value="Prot_kinase_dom"/>
</dbReference>